<sequence>MTTIRPFLPTTGAWAFPFTAYYILLSFRTAYQRRKYYVIAGNRVSASPAYAGAFPNLADDPLHTAVRAEANYMDNIPLALILAALAEANGAEKRTLGWAMGALLAFRVAHAELGLFWKGRAGLGRIVGYYGTVGWMLGVAGWGWNLLMS</sequence>
<protein>
    <recommendedName>
        <fullName evidence="8">Membrane-associated proteins in eicosanoid and glutathione metabolism</fullName>
    </recommendedName>
</protein>
<dbReference type="EMBL" id="ML996703">
    <property type="protein sequence ID" value="KAF2397602.1"/>
    <property type="molecule type" value="Genomic_DNA"/>
</dbReference>
<dbReference type="PANTHER" id="PTHR35814">
    <property type="match status" value="1"/>
</dbReference>
<evidence type="ECO:0000256" key="1">
    <source>
        <dbReference type="ARBA" id="ARBA00004370"/>
    </source>
</evidence>
<comment type="subcellular location">
    <subcellularLocation>
        <location evidence="1">Membrane</location>
    </subcellularLocation>
</comment>
<feature type="transmembrane region" description="Helical" evidence="5">
    <location>
        <begin position="6"/>
        <end position="25"/>
    </location>
</feature>
<dbReference type="Gene3D" id="1.20.120.550">
    <property type="entry name" value="Membrane associated eicosanoid/glutathione metabolism-like domain"/>
    <property type="match status" value="1"/>
</dbReference>
<dbReference type="GO" id="GO:0016020">
    <property type="term" value="C:membrane"/>
    <property type="evidence" value="ECO:0007669"/>
    <property type="project" value="UniProtKB-SubCell"/>
</dbReference>
<organism evidence="6 7">
    <name type="scientific">Trichodelitschia bisporula</name>
    <dbReference type="NCBI Taxonomy" id="703511"/>
    <lineage>
        <taxon>Eukaryota</taxon>
        <taxon>Fungi</taxon>
        <taxon>Dikarya</taxon>
        <taxon>Ascomycota</taxon>
        <taxon>Pezizomycotina</taxon>
        <taxon>Dothideomycetes</taxon>
        <taxon>Dothideomycetes incertae sedis</taxon>
        <taxon>Phaeotrichales</taxon>
        <taxon>Phaeotrichaceae</taxon>
        <taxon>Trichodelitschia</taxon>
    </lineage>
</organism>
<name>A0A6G1HNN4_9PEZI</name>
<dbReference type="InterPro" id="IPR023352">
    <property type="entry name" value="MAPEG-like_dom_sf"/>
</dbReference>
<evidence type="ECO:0000256" key="3">
    <source>
        <dbReference type="ARBA" id="ARBA00022989"/>
    </source>
</evidence>
<evidence type="ECO:0000256" key="5">
    <source>
        <dbReference type="SAM" id="Phobius"/>
    </source>
</evidence>
<evidence type="ECO:0000256" key="4">
    <source>
        <dbReference type="ARBA" id="ARBA00023136"/>
    </source>
</evidence>
<dbReference type="PANTHER" id="PTHR35814:SF1">
    <property type="entry name" value="GLUTATHIONE S-TRANSFERASE-RELATED"/>
    <property type="match status" value="1"/>
</dbReference>
<gene>
    <name evidence="6" type="ORF">EJ06DRAFT_481950</name>
</gene>
<evidence type="ECO:0000256" key="2">
    <source>
        <dbReference type="ARBA" id="ARBA00022692"/>
    </source>
</evidence>
<accession>A0A6G1HNN4</accession>
<evidence type="ECO:0008006" key="8">
    <source>
        <dbReference type="Google" id="ProtNLM"/>
    </source>
</evidence>
<proteinExistence type="predicted"/>
<keyword evidence="2 5" id="KW-0812">Transmembrane</keyword>
<dbReference type="SUPFAM" id="SSF161084">
    <property type="entry name" value="MAPEG domain-like"/>
    <property type="match status" value="1"/>
</dbReference>
<keyword evidence="3 5" id="KW-1133">Transmembrane helix</keyword>
<dbReference type="AlphaFoldDB" id="A0A6G1HNN4"/>
<dbReference type="Proteomes" id="UP000799640">
    <property type="component" value="Unassembled WGS sequence"/>
</dbReference>
<dbReference type="Pfam" id="PF01124">
    <property type="entry name" value="MAPEG"/>
    <property type="match status" value="1"/>
</dbReference>
<keyword evidence="4 5" id="KW-0472">Membrane</keyword>
<reference evidence="6" key="1">
    <citation type="journal article" date="2020" name="Stud. Mycol.">
        <title>101 Dothideomycetes genomes: a test case for predicting lifestyles and emergence of pathogens.</title>
        <authorList>
            <person name="Haridas S."/>
            <person name="Albert R."/>
            <person name="Binder M."/>
            <person name="Bloem J."/>
            <person name="Labutti K."/>
            <person name="Salamov A."/>
            <person name="Andreopoulos B."/>
            <person name="Baker S."/>
            <person name="Barry K."/>
            <person name="Bills G."/>
            <person name="Bluhm B."/>
            <person name="Cannon C."/>
            <person name="Castanera R."/>
            <person name="Culley D."/>
            <person name="Daum C."/>
            <person name="Ezra D."/>
            <person name="Gonzalez J."/>
            <person name="Henrissat B."/>
            <person name="Kuo A."/>
            <person name="Liang C."/>
            <person name="Lipzen A."/>
            <person name="Lutzoni F."/>
            <person name="Magnuson J."/>
            <person name="Mondo S."/>
            <person name="Nolan M."/>
            <person name="Ohm R."/>
            <person name="Pangilinan J."/>
            <person name="Park H.-J."/>
            <person name="Ramirez L."/>
            <person name="Alfaro M."/>
            <person name="Sun H."/>
            <person name="Tritt A."/>
            <person name="Yoshinaga Y."/>
            <person name="Zwiers L.-H."/>
            <person name="Turgeon B."/>
            <person name="Goodwin S."/>
            <person name="Spatafora J."/>
            <person name="Crous P."/>
            <person name="Grigoriev I."/>
        </authorList>
    </citation>
    <scope>NUCLEOTIDE SEQUENCE</scope>
    <source>
        <strain evidence="6">CBS 262.69</strain>
    </source>
</reference>
<evidence type="ECO:0000313" key="6">
    <source>
        <dbReference type="EMBL" id="KAF2397602.1"/>
    </source>
</evidence>
<dbReference type="InterPro" id="IPR001129">
    <property type="entry name" value="Membr-assoc_MAPEG"/>
</dbReference>
<feature type="transmembrane region" description="Helical" evidence="5">
    <location>
        <begin position="126"/>
        <end position="144"/>
    </location>
</feature>
<dbReference type="OrthoDB" id="19091at2759"/>
<evidence type="ECO:0000313" key="7">
    <source>
        <dbReference type="Proteomes" id="UP000799640"/>
    </source>
</evidence>
<keyword evidence="7" id="KW-1185">Reference proteome</keyword>